<name>A7RR64_NEMVE</name>
<gene>
    <name evidence="2" type="ORF">NEMVEDRAFT_v1g68174</name>
</gene>
<evidence type="ECO:0000313" key="2">
    <source>
        <dbReference type="EMBL" id="EDO46058.1"/>
    </source>
</evidence>
<feature type="non-terminal residue" evidence="2">
    <location>
        <position position="1"/>
    </location>
</feature>
<evidence type="ECO:0000313" key="3">
    <source>
        <dbReference type="Proteomes" id="UP000001593"/>
    </source>
</evidence>
<dbReference type="EMBL" id="DS469530">
    <property type="protein sequence ID" value="EDO46058.1"/>
    <property type="molecule type" value="Genomic_DNA"/>
</dbReference>
<dbReference type="Proteomes" id="UP000001593">
    <property type="component" value="Unassembled WGS sequence"/>
</dbReference>
<dbReference type="InterPro" id="IPR036892">
    <property type="entry name" value="L27_dom_sf"/>
</dbReference>
<dbReference type="PhylomeDB" id="A7RR64"/>
<feature type="domain" description="L27" evidence="1">
    <location>
        <begin position="2"/>
        <end position="62"/>
    </location>
</feature>
<dbReference type="SUPFAM" id="SSF101288">
    <property type="entry name" value="L27 domain"/>
    <property type="match status" value="1"/>
</dbReference>
<reference evidence="2 3" key="1">
    <citation type="journal article" date="2007" name="Science">
        <title>Sea anemone genome reveals ancestral eumetazoan gene repertoire and genomic organization.</title>
        <authorList>
            <person name="Putnam N.H."/>
            <person name="Srivastava M."/>
            <person name="Hellsten U."/>
            <person name="Dirks B."/>
            <person name="Chapman J."/>
            <person name="Salamov A."/>
            <person name="Terry A."/>
            <person name="Shapiro H."/>
            <person name="Lindquist E."/>
            <person name="Kapitonov V.V."/>
            <person name="Jurka J."/>
            <person name="Genikhovich G."/>
            <person name="Grigoriev I.V."/>
            <person name="Lucas S.M."/>
            <person name="Steele R.E."/>
            <person name="Finnerty J.R."/>
            <person name="Technau U."/>
            <person name="Martindale M.Q."/>
            <person name="Rokhsar D.S."/>
        </authorList>
    </citation>
    <scope>NUCLEOTIDE SEQUENCE [LARGE SCALE GENOMIC DNA]</scope>
    <source>
        <strain evidence="3">CH2 X CH6</strain>
    </source>
</reference>
<dbReference type="Gene3D" id="1.10.287.470">
    <property type="entry name" value="Helix hairpin bin"/>
    <property type="match status" value="1"/>
</dbReference>
<dbReference type="InParanoid" id="A7RR64"/>
<feature type="non-terminal residue" evidence="2">
    <location>
        <position position="80"/>
    </location>
</feature>
<dbReference type="Pfam" id="PF09058">
    <property type="entry name" value="L27_1"/>
    <property type="match status" value="1"/>
</dbReference>
<dbReference type="InterPro" id="IPR015143">
    <property type="entry name" value="L27_1"/>
</dbReference>
<dbReference type="AlphaFoldDB" id="A7RR64"/>
<dbReference type="PROSITE" id="PS51022">
    <property type="entry name" value="L27"/>
    <property type="match status" value="1"/>
</dbReference>
<dbReference type="InterPro" id="IPR004172">
    <property type="entry name" value="L27_dom"/>
</dbReference>
<organism evidence="2 3">
    <name type="scientific">Nematostella vectensis</name>
    <name type="common">Starlet sea anemone</name>
    <dbReference type="NCBI Taxonomy" id="45351"/>
    <lineage>
        <taxon>Eukaryota</taxon>
        <taxon>Metazoa</taxon>
        <taxon>Cnidaria</taxon>
        <taxon>Anthozoa</taxon>
        <taxon>Hexacorallia</taxon>
        <taxon>Actiniaria</taxon>
        <taxon>Edwardsiidae</taxon>
        <taxon>Nematostella</taxon>
    </lineage>
</organism>
<proteinExistence type="predicted"/>
<dbReference type="eggNOG" id="KOG0708">
    <property type="taxonomic scope" value="Eukaryota"/>
</dbReference>
<dbReference type="SMART" id="SM00569">
    <property type="entry name" value="L27"/>
    <property type="match status" value="1"/>
</dbReference>
<evidence type="ECO:0000259" key="1">
    <source>
        <dbReference type="PROSITE" id="PS51022"/>
    </source>
</evidence>
<protein>
    <recommendedName>
        <fullName evidence="1">L27 domain-containing protein</fullName>
    </recommendedName>
</protein>
<accession>A7RR64</accession>
<dbReference type="OMA" id="FYEETLM"/>
<dbReference type="STRING" id="45351.A7RR64"/>
<sequence length="80" mass="9379">IYKLDADRALQLLESYHEKLNKPQDKALRSAIERVIRIFQSRLFLALLDIQEFYEATLLDGSKSPEQKANETIEAVEKWE</sequence>
<dbReference type="HOGENOM" id="CLU_176657_0_0_1"/>
<keyword evidence="3" id="KW-1185">Reference proteome</keyword>